<evidence type="ECO:0000256" key="1">
    <source>
        <dbReference type="ARBA" id="ARBA00022603"/>
    </source>
</evidence>
<dbReference type="GO" id="GO:0031072">
    <property type="term" value="F:heat shock protein binding"/>
    <property type="evidence" value="ECO:0007669"/>
    <property type="project" value="Ensembl"/>
</dbReference>
<protein>
    <submittedName>
        <fullName evidence="3">EEF1A lysine methyltransferase 3</fullName>
    </submittedName>
</protein>
<keyword evidence="2" id="KW-0949">S-adenosyl-L-methionine</keyword>
<keyword evidence="1" id="KW-0489">Methyltransferase</keyword>
<keyword evidence="1" id="KW-0808">Transferase</keyword>
<gene>
    <name evidence="3" type="primary">EEF1AKMT3</name>
</gene>
<dbReference type="AlphaFoldDB" id="A0A8C2SVQ8"/>
<evidence type="ECO:0000313" key="4">
    <source>
        <dbReference type="Proteomes" id="UP000694412"/>
    </source>
</evidence>
<dbReference type="GO" id="GO:0005694">
    <property type="term" value="C:chromosome"/>
    <property type="evidence" value="ECO:0007669"/>
    <property type="project" value="Ensembl"/>
</dbReference>
<dbReference type="GeneTree" id="ENSGT00940000161297"/>
<reference evidence="3" key="1">
    <citation type="submission" date="2015-11" db="EMBL/GenBank/DDBJ databases">
        <authorList>
            <consortium name="International Coturnix japonica Genome Analysis Consortium"/>
            <person name="Warren W."/>
            <person name="Burt D.W."/>
            <person name="Antin P.B."/>
            <person name="Lanford R."/>
            <person name="Gros J."/>
            <person name="Wilson R.K."/>
        </authorList>
    </citation>
    <scope>NUCLEOTIDE SEQUENCE [LARGE SCALE GENOMIC DNA]</scope>
</reference>
<evidence type="ECO:0000256" key="2">
    <source>
        <dbReference type="ARBA" id="ARBA00022691"/>
    </source>
</evidence>
<organism evidence="3 4">
    <name type="scientific">Coturnix japonica</name>
    <name type="common">Japanese quail</name>
    <name type="synonym">Coturnix coturnix japonica</name>
    <dbReference type="NCBI Taxonomy" id="93934"/>
    <lineage>
        <taxon>Eukaryota</taxon>
        <taxon>Metazoa</taxon>
        <taxon>Chordata</taxon>
        <taxon>Craniata</taxon>
        <taxon>Vertebrata</taxon>
        <taxon>Euteleostomi</taxon>
        <taxon>Archelosauria</taxon>
        <taxon>Archosauria</taxon>
        <taxon>Dinosauria</taxon>
        <taxon>Saurischia</taxon>
        <taxon>Theropoda</taxon>
        <taxon>Coelurosauria</taxon>
        <taxon>Aves</taxon>
        <taxon>Neognathae</taxon>
        <taxon>Galloanserae</taxon>
        <taxon>Galliformes</taxon>
        <taxon>Phasianidae</taxon>
        <taxon>Perdicinae</taxon>
        <taxon>Coturnix</taxon>
    </lineage>
</organism>
<dbReference type="GO" id="GO:0032259">
    <property type="term" value="P:methylation"/>
    <property type="evidence" value="ECO:0007669"/>
    <property type="project" value="UniProtKB-KW"/>
</dbReference>
<proteinExistence type="predicted"/>
<sequence length="240" mass="26238">SGDGRKEEADEDGAESLPLSAVFPRDTELFSDTFPELKRFRFCGRVLRIAQHHGPRLGMAAAVWDGEQRMDFSGRTVIELGAGTGIVGILAAMLGGDVTLTDLPLALEQLRTNTELNAAAVAASRGRVRVQALPWGRALGSIPHSYDVVLGADVVYDPRCFPALLDTLLQLCGPRSVAFLSCGMRPQLGTAGFFWELLPVHFCVRLLRHHKDSDVGLYRVTRRRDSNGCSPIEQHGEQET</sequence>
<dbReference type="Ensembl" id="ENSCJPT00005007590.1">
    <property type="protein sequence ID" value="ENSCJPP00005004549.1"/>
    <property type="gene ID" value="ENSCJPG00005004477.1"/>
</dbReference>
<dbReference type="GO" id="GO:0005654">
    <property type="term" value="C:nucleoplasm"/>
    <property type="evidence" value="ECO:0007669"/>
    <property type="project" value="Ensembl"/>
</dbReference>
<dbReference type="GO" id="GO:0005829">
    <property type="term" value="C:cytosol"/>
    <property type="evidence" value="ECO:0007669"/>
    <property type="project" value="TreeGrafter"/>
</dbReference>
<dbReference type="Pfam" id="PF10294">
    <property type="entry name" value="Methyltransf_16"/>
    <property type="match status" value="1"/>
</dbReference>
<dbReference type="PANTHER" id="PTHR14614:SF5">
    <property type="entry name" value="EEF1A LYSINE METHYLTRANSFERASE 3"/>
    <property type="match status" value="1"/>
</dbReference>
<dbReference type="GO" id="GO:0016279">
    <property type="term" value="F:protein-lysine N-methyltransferase activity"/>
    <property type="evidence" value="ECO:0007669"/>
    <property type="project" value="Ensembl"/>
</dbReference>
<keyword evidence="4" id="KW-1185">Reference proteome</keyword>
<reference evidence="3" key="2">
    <citation type="submission" date="2025-08" db="UniProtKB">
        <authorList>
            <consortium name="Ensembl"/>
        </authorList>
    </citation>
    <scope>IDENTIFICATION</scope>
</reference>
<dbReference type="InterPro" id="IPR019410">
    <property type="entry name" value="Methyltransf_16"/>
</dbReference>
<dbReference type="GO" id="GO:0032991">
    <property type="term" value="C:protein-containing complex"/>
    <property type="evidence" value="ECO:0007669"/>
    <property type="project" value="Ensembl"/>
</dbReference>
<reference evidence="3" key="3">
    <citation type="submission" date="2025-09" db="UniProtKB">
        <authorList>
            <consortium name="Ensembl"/>
        </authorList>
    </citation>
    <scope>IDENTIFICATION</scope>
</reference>
<dbReference type="Proteomes" id="UP000694412">
    <property type="component" value="Chromosome LGE22C19W28_E50C23"/>
</dbReference>
<evidence type="ECO:0000313" key="3">
    <source>
        <dbReference type="Ensembl" id="ENSCJPP00005004549.1"/>
    </source>
</evidence>
<dbReference type="PANTHER" id="PTHR14614">
    <property type="entry name" value="HEPATOCELLULAR CARCINOMA-ASSOCIATED ANTIGEN"/>
    <property type="match status" value="1"/>
</dbReference>
<dbReference type="Gene3D" id="3.40.50.150">
    <property type="entry name" value="Vaccinia Virus protein VP39"/>
    <property type="match status" value="1"/>
</dbReference>
<dbReference type="GO" id="GO:0005813">
    <property type="term" value="C:centrosome"/>
    <property type="evidence" value="ECO:0007669"/>
    <property type="project" value="Ensembl"/>
</dbReference>
<dbReference type="CDD" id="cd02440">
    <property type="entry name" value="AdoMet_MTases"/>
    <property type="match status" value="1"/>
</dbReference>
<accession>A0A8C2SVQ8</accession>
<dbReference type="InterPro" id="IPR029063">
    <property type="entry name" value="SAM-dependent_MTases_sf"/>
</dbReference>
<dbReference type="SUPFAM" id="SSF53335">
    <property type="entry name" value="S-adenosyl-L-methionine-dependent methyltransferases"/>
    <property type="match status" value="1"/>
</dbReference>
<name>A0A8C2SVQ8_COTJA</name>